<dbReference type="Proteomes" id="UP001633002">
    <property type="component" value="Unassembled WGS sequence"/>
</dbReference>
<gene>
    <name evidence="1" type="ORF">R1sor_025181</name>
</gene>
<dbReference type="AlphaFoldDB" id="A0ABD3G8D9"/>
<protein>
    <submittedName>
        <fullName evidence="1">Uncharacterized protein</fullName>
    </submittedName>
</protein>
<accession>A0ABD3G8D9</accession>
<organism evidence="1 2">
    <name type="scientific">Riccia sorocarpa</name>
    <dbReference type="NCBI Taxonomy" id="122646"/>
    <lineage>
        <taxon>Eukaryota</taxon>
        <taxon>Viridiplantae</taxon>
        <taxon>Streptophyta</taxon>
        <taxon>Embryophyta</taxon>
        <taxon>Marchantiophyta</taxon>
        <taxon>Marchantiopsida</taxon>
        <taxon>Marchantiidae</taxon>
        <taxon>Marchantiales</taxon>
        <taxon>Ricciaceae</taxon>
        <taxon>Riccia</taxon>
    </lineage>
</organism>
<keyword evidence="2" id="KW-1185">Reference proteome</keyword>
<comment type="caution">
    <text evidence="1">The sequence shown here is derived from an EMBL/GenBank/DDBJ whole genome shotgun (WGS) entry which is preliminary data.</text>
</comment>
<sequence length="299" mass="32735">MAECSEESAAERLIDLCSVRGVVDGLFGPISCRVVNMYSDKEFPWKFVYPACSHRSHPAGNRCLRSRKLGTTCHSSANTIIVYHFVLYLMDSSVEIPIGVTVFDEISSFLGLSASEFHAKGNEEQLDIICKCAVVFPRVKVSIRGGDSLYLHRLSYMKPEPAVAVVPKTFHRGASSSKAAGNSGKQKHVSYDEFAEMKRSLNEVYELITGPSASKLKPGSPNPAAHTFAQTEVTSANRAGSEGSGSTAFAYEGSLFCTMSRKELQSLCKKYCIPANKTTAFMIEALELKFRQMGDPVED</sequence>
<reference evidence="1 2" key="1">
    <citation type="submission" date="2024-09" db="EMBL/GenBank/DDBJ databases">
        <title>Chromosome-scale assembly of Riccia sorocarpa.</title>
        <authorList>
            <person name="Paukszto L."/>
        </authorList>
    </citation>
    <scope>NUCLEOTIDE SEQUENCE [LARGE SCALE GENOMIC DNA]</scope>
    <source>
        <strain evidence="1">LP-2024</strain>
        <tissue evidence="1">Aerial parts of the thallus</tissue>
    </source>
</reference>
<evidence type="ECO:0000313" key="2">
    <source>
        <dbReference type="Proteomes" id="UP001633002"/>
    </source>
</evidence>
<name>A0ABD3G8D9_9MARC</name>
<evidence type="ECO:0000313" key="1">
    <source>
        <dbReference type="EMBL" id="KAL3675233.1"/>
    </source>
</evidence>
<proteinExistence type="predicted"/>
<dbReference type="EMBL" id="JBJQOH010000008">
    <property type="protein sequence ID" value="KAL3675233.1"/>
    <property type="molecule type" value="Genomic_DNA"/>
</dbReference>